<keyword evidence="1" id="KW-0175">Coiled coil</keyword>
<feature type="chain" id="PRO_5046440569" evidence="2">
    <location>
        <begin position="24"/>
        <end position="322"/>
    </location>
</feature>
<dbReference type="Proteomes" id="UP001597361">
    <property type="component" value="Unassembled WGS sequence"/>
</dbReference>
<evidence type="ECO:0000313" key="3">
    <source>
        <dbReference type="EMBL" id="MFD2035511.1"/>
    </source>
</evidence>
<feature type="coiled-coil region" evidence="1">
    <location>
        <begin position="291"/>
        <end position="318"/>
    </location>
</feature>
<proteinExistence type="predicted"/>
<dbReference type="RefSeq" id="WP_376886476.1">
    <property type="nucleotide sequence ID" value="NZ_JBHUHR010000033.1"/>
</dbReference>
<keyword evidence="4" id="KW-1185">Reference proteome</keyword>
<accession>A0ABW4VN20</accession>
<comment type="caution">
    <text evidence="3">The sequence shown here is derived from an EMBL/GenBank/DDBJ whole genome shotgun (WGS) entry which is preliminary data.</text>
</comment>
<evidence type="ECO:0000256" key="2">
    <source>
        <dbReference type="SAM" id="SignalP"/>
    </source>
</evidence>
<evidence type="ECO:0000313" key="4">
    <source>
        <dbReference type="Proteomes" id="UP001597361"/>
    </source>
</evidence>
<dbReference type="EMBL" id="JBHUHR010000033">
    <property type="protein sequence ID" value="MFD2035511.1"/>
    <property type="molecule type" value="Genomic_DNA"/>
</dbReference>
<feature type="signal peptide" evidence="2">
    <location>
        <begin position="1"/>
        <end position="23"/>
    </location>
</feature>
<reference evidence="4" key="1">
    <citation type="journal article" date="2019" name="Int. J. Syst. Evol. Microbiol.">
        <title>The Global Catalogue of Microorganisms (GCM) 10K type strain sequencing project: providing services to taxonomists for standard genome sequencing and annotation.</title>
        <authorList>
            <consortium name="The Broad Institute Genomics Platform"/>
            <consortium name="The Broad Institute Genome Sequencing Center for Infectious Disease"/>
            <person name="Wu L."/>
            <person name="Ma J."/>
        </authorList>
    </citation>
    <scope>NUCLEOTIDE SEQUENCE [LARGE SCALE GENOMIC DNA]</scope>
    <source>
        <strain evidence="4">CGMCC 1.15180</strain>
    </source>
</reference>
<organism evidence="3 4">
    <name type="scientific">Belliella marina</name>
    <dbReference type="NCBI Taxonomy" id="1644146"/>
    <lineage>
        <taxon>Bacteria</taxon>
        <taxon>Pseudomonadati</taxon>
        <taxon>Bacteroidota</taxon>
        <taxon>Cytophagia</taxon>
        <taxon>Cytophagales</taxon>
        <taxon>Cyclobacteriaceae</taxon>
        <taxon>Belliella</taxon>
    </lineage>
</organism>
<name>A0ABW4VN20_9BACT</name>
<sequence>MNRIGSLLFFSSLMAIISFSTYGQETLQSVTDQGNSTSNRLFLWDGAVMENNNLWLKGNTMGYRDPLRVSPNLDNSGIVLEDAALRFDQAYDVFDEAGSSLLFHYPHSGIPYFRRYGTDFTILKIWSPTESRQAYESTLALVNGDNEEEFLDLYNLNYPSNSSFGIRLQKRETGNYKKFHFEYSDGNELFKVLSLAPDTTAVFYGRVGINTEANEYNLAVAGRILAESIDVKLQTNWPDYVFDEGYEKMSLQEIDIYIGANGRLPEVPSAREVSEKGVNLGEMDALLLKKVEEITLHLIEQEKRILNLEEENNKLKTLLGKQ</sequence>
<evidence type="ECO:0000256" key="1">
    <source>
        <dbReference type="SAM" id="Coils"/>
    </source>
</evidence>
<protein>
    <submittedName>
        <fullName evidence="3">Uncharacterized protein</fullName>
    </submittedName>
</protein>
<keyword evidence="2" id="KW-0732">Signal</keyword>
<gene>
    <name evidence="3" type="ORF">ACFSKL_11960</name>
</gene>